<reference evidence="1" key="1">
    <citation type="submission" date="2023-07" db="EMBL/GenBank/DDBJ databases">
        <authorList>
            <consortium name="AG Swart"/>
            <person name="Singh M."/>
            <person name="Singh A."/>
            <person name="Seah K."/>
            <person name="Emmerich C."/>
        </authorList>
    </citation>
    <scope>NUCLEOTIDE SEQUENCE</scope>
    <source>
        <strain evidence="1">DP1</strain>
    </source>
</reference>
<organism evidence="1 2">
    <name type="scientific">Euplotes crassus</name>
    <dbReference type="NCBI Taxonomy" id="5936"/>
    <lineage>
        <taxon>Eukaryota</taxon>
        <taxon>Sar</taxon>
        <taxon>Alveolata</taxon>
        <taxon>Ciliophora</taxon>
        <taxon>Intramacronucleata</taxon>
        <taxon>Spirotrichea</taxon>
        <taxon>Hypotrichia</taxon>
        <taxon>Euplotida</taxon>
        <taxon>Euplotidae</taxon>
        <taxon>Moneuplotes</taxon>
    </lineage>
</organism>
<keyword evidence="2" id="KW-1185">Reference proteome</keyword>
<protein>
    <submittedName>
        <fullName evidence="1">Uncharacterized protein</fullName>
    </submittedName>
</protein>
<sequence>MEENFLPNESLEKLADHAHALSDFEQNFDKNSLDANQFSDPGSPFENILIEEEDPEAKIREKHKAEFIGIIEKIKNGFESTPGLDENRKKVGLEVFQKIFEMIKNFEYSSWFLIEQQSSTVLSTINTEMRSKLKEFNVESVCQQIEQYVYDNIKKKIYSDSTGLDQKSIYNYLKNIDEHYQKCTPSFLSSCFEELEFYKMPHKEEKVKYCEEAWKRYGPKEIQAITNNFNSNCVYNTECGFDLSLTSLNPKIAGVPLGAFNNDIIDILYLCIKEQEIKDYYGLS</sequence>
<evidence type="ECO:0000313" key="2">
    <source>
        <dbReference type="Proteomes" id="UP001295684"/>
    </source>
</evidence>
<proteinExistence type="predicted"/>
<comment type="caution">
    <text evidence="1">The sequence shown here is derived from an EMBL/GenBank/DDBJ whole genome shotgun (WGS) entry which is preliminary data.</text>
</comment>
<dbReference type="AlphaFoldDB" id="A0AAD1XG61"/>
<name>A0AAD1XG61_EUPCR</name>
<evidence type="ECO:0000313" key="1">
    <source>
        <dbReference type="EMBL" id="CAI2371037.1"/>
    </source>
</evidence>
<dbReference type="EMBL" id="CAMPGE010012257">
    <property type="protein sequence ID" value="CAI2371037.1"/>
    <property type="molecule type" value="Genomic_DNA"/>
</dbReference>
<dbReference type="Proteomes" id="UP001295684">
    <property type="component" value="Unassembled WGS sequence"/>
</dbReference>
<gene>
    <name evidence="1" type="ORF">ECRASSUSDP1_LOCUS12357</name>
</gene>
<accession>A0AAD1XG61</accession>